<reference evidence="1 2" key="1">
    <citation type="journal article" date="2017" name="Gut Pathog.">
        <title>Mycobacterium avium subsp. paratuberculosis and associated risk factors for inflammatory bowel disease in Iranian patients.</title>
        <authorList>
            <person name="Zamani S."/>
            <person name="Zali M.R."/>
            <person name="Aghdaei H.A."/>
            <person name="Sechi L.A."/>
            <person name="Niegowska M."/>
            <person name="Caggiu E."/>
            <person name="Keshavarz R."/>
            <person name="Mosavari N."/>
            <person name="Feizabadi M.M."/>
        </authorList>
    </citation>
    <scope>NUCLEOTIDE SEQUENCE [LARGE SCALE GENOMIC DNA]</scope>
    <source>
        <strain evidence="1 2">1057</strain>
    </source>
</reference>
<dbReference type="AlphaFoldDB" id="A0A3N5CGN0"/>
<evidence type="ECO:0000313" key="2">
    <source>
        <dbReference type="Proteomes" id="UP000275263"/>
    </source>
</evidence>
<dbReference type="EMBL" id="RPFT01000006">
    <property type="protein sequence ID" value="RPF68253.1"/>
    <property type="molecule type" value="Genomic_DNA"/>
</dbReference>
<dbReference type="Proteomes" id="UP000275263">
    <property type="component" value="Unassembled WGS sequence"/>
</dbReference>
<evidence type="ECO:0000313" key="1">
    <source>
        <dbReference type="EMBL" id="RPF68253.1"/>
    </source>
</evidence>
<dbReference type="RefSeq" id="WP_124020045.1">
    <property type="nucleotide sequence ID" value="NZ_RPFT01000006.1"/>
</dbReference>
<protein>
    <submittedName>
        <fullName evidence="1">Uncharacterized protein</fullName>
    </submittedName>
</protein>
<name>A0A3N5CGN0_HELPX</name>
<sequence length="324" mass="38104">MLKGLKKAFKERFCSQVYISFNVDHNLLSAQILRVKNHRIKEKFFKTFETKVETKNGEVPIQALKIARTYSQKYPYTYFSAMSKAKEVLCEKQAFEELKKENYPACEINQKYCVYVESKDFLKDFKRFKIQDVDFLFSPFSLIYDFVRDNLENKPLLYLLLERSRFYFLIADKKEIFLAKSVFLEEQPEEFIEGKEEDSMGMSNEAVNLFLSEIQEDIDSLEEAMGLDSSKDSKEKNEDAYSLIEGMTNIPLIADVLQEGLRGVYHSREIDFVEKVVVLDSCQIHHKALMHLQETLMIEVDRLDFSLVERLNILARMENEKHAF</sequence>
<organism evidence="1 2">
    <name type="scientific">Helicobacter pylori</name>
    <name type="common">Campylobacter pylori</name>
    <dbReference type="NCBI Taxonomy" id="210"/>
    <lineage>
        <taxon>Bacteria</taxon>
        <taxon>Pseudomonadati</taxon>
        <taxon>Campylobacterota</taxon>
        <taxon>Epsilonproteobacteria</taxon>
        <taxon>Campylobacterales</taxon>
        <taxon>Helicobacteraceae</taxon>
        <taxon>Helicobacter</taxon>
    </lineage>
</organism>
<comment type="caution">
    <text evidence="1">The sequence shown here is derived from an EMBL/GenBank/DDBJ whole genome shotgun (WGS) entry which is preliminary data.</text>
</comment>
<accession>A0A3N5CGN0</accession>
<proteinExistence type="predicted"/>
<gene>
    <name evidence="1" type="ORF">EGW01_03855</name>
</gene>